<organism evidence="1 2">
    <name type="scientific">Muribaculum caecicola</name>
    <dbReference type="NCBI Taxonomy" id="3038144"/>
    <lineage>
        <taxon>Bacteria</taxon>
        <taxon>Pseudomonadati</taxon>
        <taxon>Bacteroidota</taxon>
        <taxon>Bacteroidia</taxon>
        <taxon>Bacteroidales</taxon>
        <taxon>Muribaculaceae</taxon>
        <taxon>Muribaculum</taxon>
    </lineage>
</organism>
<keyword evidence="1" id="KW-0540">Nuclease</keyword>
<dbReference type="EMBL" id="SSTG01000038">
    <property type="protein sequence ID" value="THG53101.1"/>
    <property type="molecule type" value="Genomic_DNA"/>
</dbReference>
<comment type="caution">
    <text evidence="1">The sequence shown here is derived from an EMBL/GenBank/DDBJ whole genome shotgun (WGS) entry which is preliminary data.</text>
</comment>
<evidence type="ECO:0000313" key="1">
    <source>
        <dbReference type="EMBL" id="THG53101.1"/>
    </source>
</evidence>
<gene>
    <name evidence="1" type="ORF">E5990_04605</name>
</gene>
<keyword evidence="2" id="KW-1185">Reference proteome</keyword>
<evidence type="ECO:0000313" key="2">
    <source>
        <dbReference type="Proteomes" id="UP000305401"/>
    </source>
</evidence>
<keyword evidence="1" id="KW-0378">Hydrolase</keyword>
<reference evidence="1" key="1">
    <citation type="submission" date="2019-04" db="EMBL/GenBank/DDBJ databases">
        <title>Microbes associate with the intestines of laboratory mice.</title>
        <authorList>
            <person name="Navarre W."/>
            <person name="Wong E."/>
            <person name="Huang K.C."/>
            <person name="Tropini C."/>
            <person name="Ng K."/>
            <person name="Yu B."/>
        </authorList>
    </citation>
    <scope>NUCLEOTIDE SEQUENCE</scope>
    <source>
        <strain evidence="1">NM86_A22</strain>
    </source>
</reference>
<sequence>MFLLPLAALFMTVGFVCCGSSATEPGGSGEKQYLVAGVAFYNLENLFDTINQNGNYDLEFSPEGVKMWDSDKYWKKIHNLATAISKLTSENTPYGPAVIGISEIENRSVVEDLVKEVDKVLVADGREPWGLKICHHDSPDRRGVDVGLLYNPAYFELESVNNHRLTVPGEPDFLTRDQMVVTGRLFERPISVIVGHWPSRLGGQSESEHMRVAAAKLAAHIADSLWCENPSTGVVVMGDLNDDPHDKSCAQTLGALRSREQAADHGFYNPFWWILDNGVGSLCYRDKWNLFDQIIVSGNLANGKAGDLQYWKATVHNMPMLRTQSGRYKNYPHRTFSGNNFLNGYSDHFPTQIFLVREV</sequence>
<protein>
    <submittedName>
        <fullName evidence="1">Endonuclease/exonuclease/phosphatase family protein</fullName>
    </submittedName>
</protein>
<keyword evidence="1" id="KW-0255">Endonuclease</keyword>
<name>A0AC61S6C1_9BACT</name>
<proteinExistence type="predicted"/>
<accession>A0AC61S6C1</accession>
<dbReference type="Proteomes" id="UP000305401">
    <property type="component" value="Unassembled WGS sequence"/>
</dbReference>